<keyword evidence="9 14" id="KW-0378">Hydrolase</keyword>
<dbReference type="EMBL" id="SWFT01000066">
    <property type="protein sequence ID" value="KAA8903808.1"/>
    <property type="molecule type" value="Genomic_DNA"/>
</dbReference>
<protein>
    <recommendedName>
        <fullName evidence="4">candidapepsin</fullName>
        <ecNumber evidence="4">3.4.23.24</ecNumber>
    </recommendedName>
</protein>
<dbReference type="OrthoDB" id="771136at2759"/>
<comment type="subcellular location">
    <subcellularLocation>
        <location evidence="2">Secreted</location>
    </subcellularLocation>
</comment>
<evidence type="ECO:0000256" key="5">
    <source>
        <dbReference type="ARBA" id="ARBA00022525"/>
    </source>
</evidence>
<feature type="region of interest" description="Disordered" evidence="15">
    <location>
        <begin position="417"/>
        <end position="540"/>
    </location>
</feature>
<accession>A0A642UR86</accession>
<keyword evidence="6 14" id="KW-0645">Protease</keyword>
<evidence type="ECO:0000256" key="9">
    <source>
        <dbReference type="ARBA" id="ARBA00022801"/>
    </source>
</evidence>
<evidence type="ECO:0000256" key="16">
    <source>
        <dbReference type="SAM" id="SignalP"/>
    </source>
</evidence>
<feature type="disulfide bond" evidence="13">
    <location>
        <begin position="318"/>
        <end position="351"/>
    </location>
</feature>
<dbReference type="GO" id="GO:0006508">
    <property type="term" value="P:proteolysis"/>
    <property type="evidence" value="ECO:0007669"/>
    <property type="project" value="UniProtKB-KW"/>
</dbReference>
<dbReference type="InterPro" id="IPR033121">
    <property type="entry name" value="PEPTIDASE_A1"/>
</dbReference>
<dbReference type="GO" id="GO:0005576">
    <property type="term" value="C:extracellular region"/>
    <property type="evidence" value="ECO:0007669"/>
    <property type="project" value="UniProtKB-SubCell"/>
</dbReference>
<dbReference type="RefSeq" id="XP_034013014.1">
    <property type="nucleotide sequence ID" value="XM_034154959.1"/>
</dbReference>
<evidence type="ECO:0000256" key="6">
    <source>
        <dbReference type="ARBA" id="ARBA00022670"/>
    </source>
</evidence>
<dbReference type="PROSITE" id="PS51767">
    <property type="entry name" value="PEPTIDASE_A1"/>
    <property type="match status" value="1"/>
</dbReference>
<evidence type="ECO:0000256" key="13">
    <source>
        <dbReference type="PIRSR" id="PIRSR601461-2"/>
    </source>
</evidence>
<evidence type="ECO:0000256" key="12">
    <source>
        <dbReference type="PIRSR" id="PIRSR601461-1"/>
    </source>
</evidence>
<dbReference type="InterPro" id="IPR001461">
    <property type="entry name" value="Aspartic_peptidase_A1"/>
</dbReference>
<comment type="similarity">
    <text evidence="3 14">Belongs to the peptidase A1 family.</text>
</comment>
<keyword evidence="11 13" id="KW-1015">Disulfide bond</keyword>
<evidence type="ECO:0000313" key="18">
    <source>
        <dbReference type="EMBL" id="KAA8903808.1"/>
    </source>
</evidence>
<dbReference type="VEuPathDB" id="FungiDB:DIURU_002320"/>
<dbReference type="PRINTS" id="PR00792">
    <property type="entry name" value="PEPSIN"/>
</dbReference>
<dbReference type="OMA" id="NDEFAIM"/>
<gene>
    <name evidence="18" type="ORF">DIURU_002320</name>
</gene>
<sequence length="560" mass="59059">MLVGNSLLWATVALAGVPLPFSVRRGDSNGDVAQKSINRAYFSEGPSARRDGHVEIQLHNEKTFYVSELEISGQKVEVLVDTGSADLWVPSGDVDCHQQSSCTKYGSFSPEKSDSWKKNSTAPAFEISYTDKSKSIGTWGHDDVSVSGTTVKSLSFAVVNQTSSNVGVLGIGPPKLEVTNSANSPGHSPYVYENLPVKLRNQGLIKRTVFSVYMDASDADQGTILFGAIDSAKFDDKLTRVPIVNTRRDKFDEPAMVDVVVNGINIVNGDDTVEISKNKYYALLDTGSTVSYLPKSLYNKLTGTLGATQTSIGAQIDCKYRDSDVDIEVSFSGVSIKFPVSDLIVASTSSCYLGMFPQDLDSITLGDNMLRHVYLVYDYDNFEVALAQTKFTSDTSFDEVDSPEIPNAVTAKAYSETDVKGSVTEDNASTTIVPQAKAVTDDSGSSSDSKSDSASETSSDASDSSQSSDSASSTDDSDSSSASTTDDSSSTSDASSTSDGSSTDSLSKTTSSSSSASASGKEATSSTSADSSSDHSSATKAGMAVALTVSPLMYLAILLA</sequence>
<evidence type="ECO:0000256" key="7">
    <source>
        <dbReference type="ARBA" id="ARBA00022729"/>
    </source>
</evidence>
<dbReference type="InterPro" id="IPR021109">
    <property type="entry name" value="Peptidase_aspartic_dom_sf"/>
</dbReference>
<name>A0A642UR86_DIURU</name>
<evidence type="ECO:0000259" key="17">
    <source>
        <dbReference type="PROSITE" id="PS51767"/>
    </source>
</evidence>
<evidence type="ECO:0000256" key="15">
    <source>
        <dbReference type="SAM" id="MobiDB-lite"/>
    </source>
</evidence>
<reference evidence="18 19" key="1">
    <citation type="submission" date="2019-07" db="EMBL/GenBank/DDBJ databases">
        <title>Genome assembly of two rare yeast pathogens: Diutina rugosa and Trichomonascus ciferrii.</title>
        <authorList>
            <person name="Mixao V."/>
            <person name="Saus E."/>
            <person name="Hansen A."/>
            <person name="Lass-Flor C."/>
            <person name="Gabaldon T."/>
        </authorList>
    </citation>
    <scope>NUCLEOTIDE SEQUENCE [LARGE SCALE GENOMIC DNA]</scope>
    <source>
        <strain evidence="18 19">CBS 613</strain>
    </source>
</reference>
<evidence type="ECO:0000256" key="8">
    <source>
        <dbReference type="ARBA" id="ARBA00022750"/>
    </source>
</evidence>
<dbReference type="PROSITE" id="PS00141">
    <property type="entry name" value="ASP_PROTEASE"/>
    <property type="match status" value="2"/>
</dbReference>
<comment type="catalytic activity">
    <reaction evidence="1">
        <text>Preferential cleavage at the carboxyl of hydrophobic amino acids, but fails to cleave 15-Leu-|-Tyr-16, 16-Tyr-|-Leu-17 and 24-Phe-|-Phe-25 of insulin B chain. Activates trypsinogen, and degrades keratin.</text>
        <dbReference type="EC" id="3.4.23.24"/>
    </reaction>
</comment>
<feature type="signal peptide" evidence="16">
    <location>
        <begin position="1"/>
        <end position="15"/>
    </location>
</feature>
<dbReference type="Pfam" id="PF00026">
    <property type="entry name" value="Asp"/>
    <property type="match status" value="1"/>
</dbReference>
<evidence type="ECO:0000256" key="11">
    <source>
        <dbReference type="ARBA" id="ARBA00023157"/>
    </source>
</evidence>
<evidence type="ECO:0000313" key="19">
    <source>
        <dbReference type="Proteomes" id="UP000449547"/>
    </source>
</evidence>
<evidence type="ECO:0000256" key="4">
    <source>
        <dbReference type="ARBA" id="ARBA00013207"/>
    </source>
</evidence>
<dbReference type="Proteomes" id="UP000449547">
    <property type="component" value="Unassembled WGS sequence"/>
</dbReference>
<organism evidence="18 19">
    <name type="scientific">Diutina rugosa</name>
    <name type="common">Yeast</name>
    <name type="synonym">Candida rugosa</name>
    <dbReference type="NCBI Taxonomy" id="5481"/>
    <lineage>
        <taxon>Eukaryota</taxon>
        <taxon>Fungi</taxon>
        <taxon>Dikarya</taxon>
        <taxon>Ascomycota</taxon>
        <taxon>Saccharomycotina</taxon>
        <taxon>Pichiomycetes</taxon>
        <taxon>Debaryomycetaceae</taxon>
        <taxon>Diutina</taxon>
    </lineage>
</organism>
<feature type="domain" description="Peptidase A1" evidence="17">
    <location>
        <begin position="65"/>
        <end position="387"/>
    </location>
</feature>
<dbReference type="InterPro" id="IPR001969">
    <property type="entry name" value="Aspartic_peptidase_AS"/>
</dbReference>
<dbReference type="SUPFAM" id="SSF50630">
    <property type="entry name" value="Acid proteases"/>
    <property type="match status" value="1"/>
</dbReference>
<evidence type="ECO:0000256" key="3">
    <source>
        <dbReference type="ARBA" id="ARBA00007447"/>
    </source>
</evidence>
<proteinExistence type="inferred from homology"/>
<evidence type="ECO:0000256" key="10">
    <source>
        <dbReference type="ARBA" id="ARBA00023145"/>
    </source>
</evidence>
<keyword evidence="19" id="KW-1185">Reference proteome</keyword>
<dbReference type="PANTHER" id="PTHR47966">
    <property type="entry name" value="BETA-SITE APP-CLEAVING ENZYME, ISOFORM A-RELATED"/>
    <property type="match status" value="1"/>
</dbReference>
<feature type="active site" evidence="12">
    <location>
        <position position="285"/>
    </location>
</feature>
<evidence type="ECO:0000256" key="14">
    <source>
        <dbReference type="RuleBase" id="RU000454"/>
    </source>
</evidence>
<keyword evidence="8 14" id="KW-0064">Aspartyl protease</keyword>
<dbReference type="GeneID" id="54780971"/>
<feature type="compositionally biased region" description="Low complexity" evidence="15">
    <location>
        <begin position="441"/>
        <end position="539"/>
    </location>
</feature>
<keyword evidence="10" id="KW-0865">Zymogen</keyword>
<dbReference type="EC" id="3.4.23.24" evidence="4"/>
<feature type="chain" id="PRO_5025012537" description="candidapepsin" evidence="16">
    <location>
        <begin position="16"/>
        <end position="560"/>
    </location>
</feature>
<dbReference type="InterPro" id="IPR033876">
    <property type="entry name" value="SAP-like"/>
</dbReference>
<keyword evidence="7 16" id="KW-0732">Signal</keyword>
<feature type="compositionally biased region" description="Polar residues" evidence="15">
    <location>
        <begin position="424"/>
        <end position="433"/>
    </location>
</feature>
<dbReference type="Gene3D" id="2.40.70.10">
    <property type="entry name" value="Acid Proteases"/>
    <property type="match status" value="2"/>
</dbReference>
<dbReference type="FunFam" id="2.40.70.10:FF:000011">
    <property type="entry name" value="Aspartic protease"/>
    <property type="match status" value="1"/>
</dbReference>
<dbReference type="CDD" id="cd05474">
    <property type="entry name" value="SAP_like"/>
    <property type="match status" value="1"/>
</dbReference>
<dbReference type="PANTHER" id="PTHR47966:SF65">
    <property type="entry name" value="ASPARTIC-TYPE ENDOPEPTIDASE"/>
    <property type="match status" value="1"/>
</dbReference>
<feature type="active site" evidence="12">
    <location>
        <position position="81"/>
    </location>
</feature>
<evidence type="ECO:0000256" key="2">
    <source>
        <dbReference type="ARBA" id="ARBA00004613"/>
    </source>
</evidence>
<dbReference type="GO" id="GO:0004190">
    <property type="term" value="F:aspartic-type endopeptidase activity"/>
    <property type="evidence" value="ECO:0007669"/>
    <property type="project" value="UniProtKB-KW"/>
</dbReference>
<evidence type="ECO:0000256" key="1">
    <source>
        <dbReference type="ARBA" id="ARBA00001675"/>
    </source>
</evidence>
<dbReference type="AlphaFoldDB" id="A0A642UR86"/>
<comment type="caution">
    <text evidence="18">The sequence shown here is derived from an EMBL/GenBank/DDBJ whole genome shotgun (WGS) entry which is preliminary data.</text>
</comment>
<keyword evidence="5" id="KW-0964">Secreted</keyword>